<dbReference type="SUPFAM" id="SSF82866">
    <property type="entry name" value="Multidrug efflux transporter AcrB transmembrane domain"/>
    <property type="match status" value="2"/>
</dbReference>
<feature type="transmembrane region" description="Helical" evidence="7">
    <location>
        <begin position="778"/>
        <end position="798"/>
    </location>
</feature>
<proteinExistence type="inferred from homology"/>
<feature type="transmembrane region" description="Helical" evidence="7">
    <location>
        <begin position="222"/>
        <end position="241"/>
    </location>
</feature>
<feature type="domain" description="SSD" evidence="8">
    <location>
        <begin position="698"/>
        <end position="829"/>
    </location>
</feature>
<evidence type="ECO:0000256" key="1">
    <source>
        <dbReference type="ARBA" id="ARBA00004651"/>
    </source>
</evidence>
<evidence type="ECO:0000256" key="4">
    <source>
        <dbReference type="ARBA" id="ARBA00022692"/>
    </source>
</evidence>
<name>A0A3G3IH29_9ARCH</name>
<dbReference type="PANTHER" id="PTHR33406">
    <property type="entry name" value="MEMBRANE PROTEIN MJ1562-RELATED"/>
    <property type="match status" value="1"/>
</dbReference>
<feature type="transmembrane region" description="Helical" evidence="7">
    <location>
        <begin position="396"/>
        <end position="413"/>
    </location>
</feature>
<evidence type="ECO:0000256" key="6">
    <source>
        <dbReference type="ARBA" id="ARBA00023136"/>
    </source>
</evidence>
<gene>
    <name evidence="9" type="ORF">BKD89_04945</name>
</gene>
<dbReference type="GO" id="GO:0022857">
    <property type="term" value="F:transmembrane transporter activity"/>
    <property type="evidence" value="ECO:0007669"/>
    <property type="project" value="InterPro"/>
</dbReference>
<accession>A0A3G3IH29</accession>
<keyword evidence="3" id="KW-1003">Cell membrane</keyword>
<organism evidence="9 10">
    <name type="scientific">Methanomethylophilus alvi</name>
    <dbReference type="NCBI Taxonomy" id="1291540"/>
    <lineage>
        <taxon>Archaea</taxon>
        <taxon>Methanobacteriati</taxon>
        <taxon>Thermoplasmatota</taxon>
        <taxon>Thermoplasmata</taxon>
        <taxon>Methanomassiliicoccales</taxon>
        <taxon>Methanomethylophilaceae</taxon>
        <taxon>Methanomethylophilus</taxon>
    </lineage>
</organism>
<evidence type="ECO:0000313" key="10">
    <source>
        <dbReference type="Proteomes" id="UP000273278"/>
    </source>
</evidence>
<feature type="transmembrane region" description="Helical" evidence="7">
    <location>
        <begin position="194"/>
        <end position="215"/>
    </location>
</feature>
<evidence type="ECO:0000256" key="2">
    <source>
        <dbReference type="ARBA" id="ARBA00010157"/>
    </source>
</evidence>
<sequence length="963" mass="104573">MFSKMADVIMKHSKAVIALWLVVLVCALPFGIKSGDVLEYDMNSMSGSSTEASDGQAIIDEHFSNSIDLSEILVISYSSSEELAAAQAIFVEFQNLMDDKYGAKTTVSNYGTYSKGDPNVEGILMIAIANNEGESWDIAHETDNIRDLVKEAKSNASAAYPEAAGLTTYVTGNDAITYDTENSSMEDVSKVDPLSILLIFVLLGLFFYAVVTAVVPPAVVGMAYGIALAAVYAIGCLMGVYYITQTLILVSMLGAGCDYAIFIITRYRDERKKGLSHEDALKTAIMWGGEAVFTSGISVIIGFAALALCDFAMVRTMGIILAIGIAIALVAALTFIPSLLNLVKDKIFWPSNIESYKRVEDKVQNGGKLGVHGHLSKGSKRYFAWLSRNTHKHSKLIAIALVVLCIPGLYIFAESEDSADMISVMPDSESVDGLDLIMTQTDGGTIMPTYIVLEMNESIATVGSLSYGGMSIPYVIWNEHGLDPATMTGAVPAVMEMTNDIDDYEIVGSISGLNSWQIMYMKEGADLRTTDPSTINQALYEQMPSAVKGYVGMILAIASGQHDLTHIDPTAFDAPWNSYVVSELTVANIIDGILNVGTGILSDDGQYVSVMVITTDKPMSADTMDFLAELRSDLHDGEESYDYVHRNIWSASYVAGTSASIDDMSKDIEDQFSMIRIVVAILLIVLLFFILGSYLTPIRSIITILLSVFLTVALTHVVFEGLMDTPVLFLIPIVLFVVLLGLGMDYEIFMTTKIRENKIKGMNNDEAIDNAIKEAGPVISLCALLMGGTFLTLVLANSSMLKELGFALGMGILIDGLLMVGYVSPALMHLMGDWSWKGPGFLTRRHGLNPDGSNMAVPAACGAAPADAERIGGEMPVRAVPATPEEVAKYKQECYSEVAVRQDRIAALNAEVKTLTDNKRIGRLDEEGEKELEAKRLELKAEKESLREFQRKSREDLRSGKGQ</sequence>
<feature type="transmembrane region" description="Helical" evidence="7">
    <location>
        <begin position="725"/>
        <end position="746"/>
    </location>
</feature>
<feature type="domain" description="SSD" evidence="8">
    <location>
        <begin position="224"/>
        <end position="342"/>
    </location>
</feature>
<keyword evidence="4 7" id="KW-0812">Transmembrane</keyword>
<dbReference type="OMA" id="TWYMPRW"/>
<feature type="transmembrane region" description="Helical" evidence="7">
    <location>
        <begin position="701"/>
        <end position="719"/>
    </location>
</feature>
<feature type="transmembrane region" description="Helical" evidence="7">
    <location>
        <begin position="247"/>
        <end position="264"/>
    </location>
</feature>
<evidence type="ECO:0000256" key="3">
    <source>
        <dbReference type="ARBA" id="ARBA00022475"/>
    </source>
</evidence>
<dbReference type="PANTHER" id="PTHR33406:SF6">
    <property type="entry name" value="MEMBRANE PROTEIN YDGH-RELATED"/>
    <property type="match status" value="1"/>
</dbReference>
<dbReference type="AlphaFoldDB" id="A0A3G3IH29"/>
<evidence type="ECO:0000256" key="7">
    <source>
        <dbReference type="SAM" id="Phobius"/>
    </source>
</evidence>
<dbReference type="InterPro" id="IPR004869">
    <property type="entry name" value="MMPL_dom"/>
</dbReference>
<dbReference type="InterPro" id="IPR001036">
    <property type="entry name" value="Acrflvin-R"/>
</dbReference>
<feature type="transmembrane region" description="Helical" evidence="7">
    <location>
        <begin position="319"/>
        <end position="343"/>
    </location>
</feature>
<dbReference type="Proteomes" id="UP000273278">
    <property type="component" value="Chromosome"/>
</dbReference>
<dbReference type="GO" id="GO:0005886">
    <property type="term" value="C:plasma membrane"/>
    <property type="evidence" value="ECO:0007669"/>
    <property type="project" value="UniProtKB-SubCell"/>
</dbReference>
<evidence type="ECO:0000313" key="9">
    <source>
        <dbReference type="EMBL" id="AYQ55150.1"/>
    </source>
</evidence>
<comment type="subcellular location">
    <subcellularLocation>
        <location evidence="1">Cell membrane</location>
        <topology evidence="1">Multi-pass membrane protein</topology>
    </subcellularLocation>
</comment>
<evidence type="ECO:0000256" key="5">
    <source>
        <dbReference type="ARBA" id="ARBA00022989"/>
    </source>
</evidence>
<dbReference type="InterPro" id="IPR000731">
    <property type="entry name" value="SSD"/>
</dbReference>
<feature type="transmembrane region" description="Helical" evidence="7">
    <location>
        <begin position="674"/>
        <end position="694"/>
    </location>
</feature>
<dbReference type="PRINTS" id="PR00702">
    <property type="entry name" value="ACRIFLAVINRP"/>
</dbReference>
<reference evidence="9 10" key="1">
    <citation type="submission" date="2016-10" db="EMBL/GenBank/DDBJ databases">
        <title>Complete genome of the TMA-utilizing, human hosted archaeon Methanomethylophilus alvus Gen. nov, sp. nov., strain Mx-05, derived from a pure culture.</title>
        <authorList>
            <person name="Brugere J.-F."/>
            <person name="Ben Hania W."/>
            <person name="Chaudhary P.P."/>
            <person name="Gaci N."/>
            <person name="Borrel G."/>
            <person name="Cao Van Tuat L."/>
            <person name="Fardeau M.-L."/>
            <person name="Harris H.M.B."/>
            <person name="O'Toole P.W."/>
            <person name="Ollivier B."/>
        </authorList>
    </citation>
    <scope>NUCLEOTIDE SEQUENCE [LARGE SCALE GENOMIC DNA]</scope>
    <source>
        <strain evidence="9 10">Mx-05</strain>
    </source>
</reference>
<feature type="transmembrane region" description="Helical" evidence="7">
    <location>
        <begin position="285"/>
        <end position="307"/>
    </location>
</feature>
<keyword evidence="6 7" id="KW-0472">Membrane</keyword>
<protein>
    <submittedName>
        <fullName evidence="9">Multidrug RND transporter</fullName>
    </submittedName>
</protein>
<comment type="similarity">
    <text evidence="2">Belongs to the resistance-nodulation-cell division (RND) (TC 2.A.6) family. MmpL subfamily.</text>
</comment>
<feature type="transmembrane region" description="Helical" evidence="7">
    <location>
        <begin position="804"/>
        <end position="823"/>
    </location>
</feature>
<dbReference type="Gene3D" id="1.20.1640.10">
    <property type="entry name" value="Multidrug efflux transporter AcrB transmembrane domain"/>
    <property type="match status" value="2"/>
</dbReference>
<evidence type="ECO:0000259" key="8">
    <source>
        <dbReference type="PROSITE" id="PS50156"/>
    </source>
</evidence>
<keyword evidence="5 7" id="KW-1133">Transmembrane helix</keyword>
<dbReference type="EMBL" id="CP017686">
    <property type="protein sequence ID" value="AYQ55150.1"/>
    <property type="molecule type" value="Genomic_DNA"/>
</dbReference>
<dbReference type="Pfam" id="PF03176">
    <property type="entry name" value="MMPL"/>
    <property type="match status" value="2"/>
</dbReference>
<dbReference type="PROSITE" id="PS50156">
    <property type="entry name" value="SSD"/>
    <property type="match status" value="2"/>
</dbReference>
<dbReference type="InterPro" id="IPR050545">
    <property type="entry name" value="Mycobact_MmpL"/>
</dbReference>